<proteinExistence type="predicted"/>
<dbReference type="EMBL" id="JACVEL010000003">
    <property type="protein sequence ID" value="MBC9812226.1"/>
    <property type="molecule type" value="Genomic_DNA"/>
</dbReference>
<feature type="compositionally biased region" description="Basic and acidic residues" evidence="1">
    <location>
        <begin position="522"/>
        <end position="532"/>
    </location>
</feature>
<dbReference type="InterPro" id="IPR011990">
    <property type="entry name" value="TPR-like_helical_dom_sf"/>
</dbReference>
<organism evidence="2 3">
    <name type="scientific">Taishania pollutisoli</name>
    <dbReference type="NCBI Taxonomy" id="2766479"/>
    <lineage>
        <taxon>Bacteria</taxon>
        <taxon>Pseudomonadati</taxon>
        <taxon>Bacteroidota</taxon>
        <taxon>Flavobacteriia</taxon>
        <taxon>Flavobacteriales</taxon>
        <taxon>Crocinitomicaceae</taxon>
        <taxon>Taishania</taxon>
    </lineage>
</organism>
<gene>
    <name evidence="2" type="ORF">H9Y05_07005</name>
</gene>
<feature type="compositionally biased region" description="Low complexity" evidence="1">
    <location>
        <begin position="210"/>
        <end position="219"/>
    </location>
</feature>
<feature type="region of interest" description="Disordered" evidence="1">
    <location>
        <begin position="195"/>
        <end position="226"/>
    </location>
</feature>
<evidence type="ECO:0000313" key="2">
    <source>
        <dbReference type="EMBL" id="MBC9812226.1"/>
    </source>
</evidence>
<dbReference type="SUPFAM" id="SSF48452">
    <property type="entry name" value="TPR-like"/>
    <property type="match status" value="1"/>
</dbReference>
<reference evidence="2" key="1">
    <citation type="submission" date="2020-09" db="EMBL/GenBank/DDBJ databases">
        <title>Taishania pollutisoli gen. nov., sp. nov., Isolated from Tetrabromobisphenol A-Contaminated Soil.</title>
        <authorList>
            <person name="Chen Q."/>
        </authorList>
    </citation>
    <scope>NUCLEOTIDE SEQUENCE</scope>
    <source>
        <strain evidence="2">CZZ-1</strain>
    </source>
</reference>
<sequence>MNNYLKFGVFALIFMTLIFACSTEKNTGVNRAFHYVNARYNGHFNANELITVSLTAYRANLNEDYYSLLPLEAVPNEQEIEAFYSPIDTAISKVKRVITDHSMPSNDKPAKKNAEHNNYIDENWITVGKAYYYRRDYETALKSFKFINKYFSNDPSNFVGELWMAKTNIRLGNYTDAKLSLDKLDKAVENLKNSESAKQVKTKEKKSKAAKLNNAGNSSKKSDKPAKFPKKIKFEFERTKADLALVNKDKTKAIEYLENALKEAKKSEDKGRVNFILGQLYEGEGNFSNAIEKYRKSRKYKIPYQMSFNAQLKASILEGGPKIKKELNKLLRDAKNAEFKDQIYYTLAMIELRENNEEKAMEQLTNSAFYSTTNVRQKGMAYEKMGDLRYAKRDYIKAQKYYDSCGVTVDDTYPNIKEIRSKAEKLADLVVAVETAQYEDSVQRIAKMDPAEQEAFLKNVIKKQEEEAQAKAQRDAQKLRELAKNNSAFQQDLGGKGGGYWSNSNSVTEGAVEFQKTWGQRTNEDHWRRSEKTIVMQNTTGEGGENPEGEGEGTATPEKPSGPTVESLAEGLPKSEEDFKKSNERLVKSLYDAGIIYKEQLKEPDLAKTQFFGVLDRKYESDYNLMSAFQLYKMFESTDASQAAAQKDYILNYYPNSDYANYLRDPDFFIKKKERDALAEQEYVTVLQRYNRKVYYPVISRAESVMETEPDNQYRAKYMLLLAMSKGQITENKQELLPILERIIAEYPGSEEAGRASGMMDVIINGYSKNEEVVFGNKTIYTYDDKASQVVLILLGEKDNIDLSKSKISDFTREFFPKSKAKITTNLFGGNQTIVMVAEFQNEAEAKEYVRTYKKTRKYLLDLQNAKTLIITPKNLKLLFETKELKQYESFYQEYY</sequence>
<dbReference type="RefSeq" id="WP_216713886.1">
    <property type="nucleotide sequence ID" value="NZ_JACVEL010000003.1"/>
</dbReference>
<dbReference type="Gene3D" id="1.25.40.10">
    <property type="entry name" value="Tetratricopeptide repeat domain"/>
    <property type="match status" value="3"/>
</dbReference>
<dbReference type="PROSITE" id="PS51257">
    <property type="entry name" value="PROKAR_LIPOPROTEIN"/>
    <property type="match status" value="1"/>
</dbReference>
<accession>A0A8J6P8S5</accession>
<protein>
    <submittedName>
        <fullName evidence="2">Tetratricopeptide repeat protein</fullName>
    </submittedName>
</protein>
<dbReference type="AlphaFoldDB" id="A0A8J6P8S5"/>
<dbReference type="SUPFAM" id="SSF81901">
    <property type="entry name" value="HCP-like"/>
    <property type="match status" value="1"/>
</dbReference>
<comment type="caution">
    <text evidence="2">The sequence shown here is derived from an EMBL/GenBank/DDBJ whole genome shotgun (WGS) entry which is preliminary data.</text>
</comment>
<keyword evidence="3" id="KW-1185">Reference proteome</keyword>
<evidence type="ECO:0000313" key="3">
    <source>
        <dbReference type="Proteomes" id="UP000652681"/>
    </source>
</evidence>
<dbReference type="Proteomes" id="UP000652681">
    <property type="component" value="Unassembled WGS sequence"/>
</dbReference>
<name>A0A8J6P8S5_9FLAO</name>
<feature type="region of interest" description="Disordered" evidence="1">
    <location>
        <begin position="515"/>
        <end position="579"/>
    </location>
</feature>
<evidence type="ECO:0000256" key="1">
    <source>
        <dbReference type="SAM" id="MobiDB-lite"/>
    </source>
</evidence>